<dbReference type="Proteomes" id="UP000261295">
    <property type="component" value="Unassembled WGS sequence"/>
</dbReference>
<dbReference type="EMBL" id="WCTM01000009">
    <property type="protein sequence ID" value="KAB4240509.1"/>
    <property type="molecule type" value="Genomic_DNA"/>
</dbReference>
<keyword evidence="2 6" id="KW-0436">Ligase</keyword>
<evidence type="ECO:0000313" key="10">
    <source>
        <dbReference type="Proteomes" id="UP000261295"/>
    </source>
</evidence>
<dbReference type="GO" id="GO:0031956">
    <property type="term" value="F:medium-chain fatty acid-CoA ligase activity"/>
    <property type="evidence" value="ECO:0007669"/>
    <property type="project" value="TreeGrafter"/>
</dbReference>
<proteinExistence type="inferred from homology"/>
<dbReference type="EMBL" id="QSTL01000001">
    <property type="protein sequence ID" value="RGM58972.1"/>
    <property type="molecule type" value="Genomic_DNA"/>
</dbReference>
<dbReference type="EMBL" id="JAQNQY010000011">
    <property type="protein sequence ID" value="MDC1753135.1"/>
    <property type="molecule type" value="Genomic_DNA"/>
</dbReference>
<dbReference type="Proteomes" id="UP000283766">
    <property type="component" value="Unassembled WGS sequence"/>
</dbReference>
<evidence type="ECO:0000313" key="8">
    <source>
        <dbReference type="EMBL" id="RHH33536.1"/>
    </source>
</evidence>
<dbReference type="Proteomes" id="UP000260759">
    <property type="component" value="Unassembled WGS sequence"/>
</dbReference>
<dbReference type="EMBL" id="QRJL01000002">
    <property type="protein sequence ID" value="RHH33536.1"/>
    <property type="molecule type" value="Genomic_DNA"/>
</dbReference>
<organism evidence="6 10">
    <name type="scientific">Bacteroides uniformis</name>
    <dbReference type="NCBI Taxonomy" id="820"/>
    <lineage>
        <taxon>Bacteria</taxon>
        <taxon>Pseudomonadati</taxon>
        <taxon>Bacteroidota</taxon>
        <taxon>Bacteroidia</taxon>
        <taxon>Bacteroidales</taxon>
        <taxon>Bacteroidaceae</taxon>
        <taxon>Bacteroides</taxon>
    </lineage>
</organism>
<dbReference type="InterPro" id="IPR042099">
    <property type="entry name" value="ANL_N_sf"/>
</dbReference>
<comment type="similarity">
    <text evidence="1">Belongs to the ATP-dependent AMP-binding enzyme family.</text>
</comment>
<dbReference type="Proteomes" id="UP001218502">
    <property type="component" value="Unassembled WGS sequence"/>
</dbReference>
<dbReference type="InterPro" id="IPR000873">
    <property type="entry name" value="AMP-dep_synth/lig_dom"/>
</dbReference>
<dbReference type="RefSeq" id="WP_016273549.1">
    <property type="nucleotide sequence ID" value="NZ_BAABZM010000001.1"/>
</dbReference>
<dbReference type="Proteomes" id="UP000431575">
    <property type="component" value="Unassembled WGS sequence"/>
</dbReference>
<dbReference type="PROSITE" id="PS00455">
    <property type="entry name" value="AMP_BINDING"/>
    <property type="match status" value="1"/>
</dbReference>
<evidence type="ECO:0000259" key="3">
    <source>
        <dbReference type="Pfam" id="PF00501"/>
    </source>
</evidence>
<dbReference type="Pfam" id="PF00501">
    <property type="entry name" value="AMP-binding"/>
    <property type="match status" value="1"/>
</dbReference>
<reference evidence="9 10" key="1">
    <citation type="submission" date="2018-08" db="EMBL/GenBank/DDBJ databases">
        <title>A genome reference for cultivated species of the human gut microbiota.</title>
        <authorList>
            <person name="Zou Y."/>
            <person name="Xue W."/>
            <person name="Luo G."/>
        </authorList>
    </citation>
    <scope>NUCLEOTIDE SEQUENCE [LARGE SCALE GENOMIC DNA]</scope>
    <source>
        <strain evidence="8 11">AM18-14LB</strain>
        <strain evidence="7 9">OM03-4</strain>
        <strain evidence="6 10">OM07-9</strain>
    </source>
</reference>
<comment type="caution">
    <text evidence="6">The sequence shown here is derived from an EMBL/GenBank/DDBJ whole genome shotgun (WGS) entry which is preliminary data.</text>
</comment>
<dbReference type="InterPro" id="IPR020845">
    <property type="entry name" value="AMP-binding_CS"/>
</dbReference>
<evidence type="ECO:0000313" key="9">
    <source>
        <dbReference type="Proteomes" id="UP000260759"/>
    </source>
</evidence>
<name>A0A3E4XSD0_BACUN</name>
<reference evidence="4 12" key="2">
    <citation type="journal article" date="2019" name="Nat. Med.">
        <title>A library of human gut bacterial isolates paired with longitudinal multiomics data enables mechanistic microbiome research.</title>
        <authorList>
            <person name="Poyet M."/>
            <person name="Groussin M."/>
            <person name="Gibbons S.M."/>
            <person name="Avila-Pacheco J."/>
            <person name="Jiang X."/>
            <person name="Kearney S.M."/>
            <person name="Perrotta A.R."/>
            <person name="Berdy B."/>
            <person name="Zhao S."/>
            <person name="Lieberman T.D."/>
            <person name="Swanson P.K."/>
            <person name="Smith M."/>
            <person name="Roesemann S."/>
            <person name="Alexander J.E."/>
            <person name="Rich S.A."/>
            <person name="Livny J."/>
            <person name="Vlamakis H."/>
            <person name="Clish C."/>
            <person name="Bullock K."/>
            <person name="Deik A."/>
            <person name="Scott J."/>
            <person name="Pierce K.A."/>
            <person name="Xavier R.J."/>
            <person name="Alm E.J."/>
        </authorList>
    </citation>
    <scope>NUCLEOTIDE SEQUENCE [LARGE SCALE GENOMIC DNA]</scope>
    <source>
        <strain evidence="4 12">BIOML-A6</strain>
    </source>
</reference>
<gene>
    <name evidence="8" type="ORF">DW216_05110</name>
    <name evidence="7" type="ORF">DXB37_11485</name>
    <name evidence="6" type="ORF">DXC07_02130</name>
    <name evidence="4" type="ORF">GAP41_15240</name>
    <name evidence="5" type="ORF">POY80_11850</name>
</gene>
<protein>
    <submittedName>
        <fullName evidence="4">AMP-binding protein</fullName>
    </submittedName>
    <submittedName>
        <fullName evidence="6">O-succinylbenzoate--CoA ligase</fullName>
    </submittedName>
</protein>
<dbReference type="GO" id="GO:0006631">
    <property type="term" value="P:fatty acid metabolic process"/>
    <property type="evidence" value="ECO:0007669"/>
    <property type="project" value="TreeGrafter"/>
</dbReference>
<sequence>MILNLNKQAQDAFAAVDALGNTLKYGELLDFSENISTILPSRSLLFLLTENNVGGIAWSVGCINSGNVPLILNAHIEKELLYNLLDIYRPSYVCVPSLMAVDLHYEVVCEYYGYTLLRTGMEDCAMHPDLSHLLPTSGSTGSPKLVRHKYSNIEAAALNISTFFGLTSNDRPLLVLPLYYTMGLSVVFSHLYVGATVLITNQSMTDKAFWSFMKEQRATSFTGVPYSFEILNLMRFFRMDLPDLTLLTQGGGKIPRQLNLKFAEYCRDTGKRWIATYGQSEGTARMAYLPAEYAISKCGSIGRAVPNAELSLIDSDGNVIEGSHTEGEMCYRGKNVTMGYARSREDLLLGDERNGFMRTGDLAYRDEDGCYYIVGRMGRFLKLFGMRIGLDECEQIIKGKYPIECACVGTDDKMTVYLTDEKYAVAVKEVLVEKTKLVASAFEVKVIADIPKNEAGKILYSKLNS</sequence>
<dbReference type="EMBL" id="QSVA01000009">
    <property type="protein sequence ID" value="RGN93488.1"/>
    <property type="molecule type" value="Genomic_DNA"/>
</dbReference>
<evidence type="ECO:0000256" key="2">
    <source>
        <dbReference type="ARBA" id="ARBA00022598"/>
    </source>
</evidence>
<feature type="domain" description="AMP-dependent synthetase/ligase" evidence="3">
    <location>
        <begin position="9"/>
        <end position="340"/>
    </location>
</feature>
<dbReference type="AlphaFoldDB" id="A0A3E4XSD0"/>
<reference evidence="5" key="3">
    <citation type="submission" date="2022-10" db="EMBL/GenBank/DDBJ databases">
        <title>Human gut microbiome strain richness.</title>
        <authorList>
            <person name="Chen-Liaw A."/>
        </authorList>
    </citation>
    <scope>NUCLEOTIDE SEQUENCE</scope>
    <source>
        <strain evidence="5">A1_m1001262Bd0_191120</strain>
    </source>
</reference>
<evidence type="ECO:0000313" key="7">
    <source>
        <dbReference type="EMBL" id="RGN93488.1"/>
    </source>
</evidence>
<evidence type="ECO:0000313" key="5">
    <source>
        <dbReference type="EMBL" id="MDC1753135.1"/>
    </source>
</evidence>
<dbReference type="PANTHER" id="PTHR43201:SF5">
    <property type="entry name" value="MEDIUM-CHAIN ACYL-COA LIGASE ACSF2, MITOCHONDRIAL"/>
    <property type="match status" value="1"/>
</dbReference>
<accession>A0A3E4XSD0</accession>
<dbReference type="SUPFAM" id="SSF56801">
    <property type="entry name" value="Acetyl-CoA synthetase-like"/>
    <property type="match status" value="1"/>
</dbReference>
<evidence type="ECO:0000313" key="11">
    <source>
        <dbReference type="Proteomes" id="UP000283766"/>
    </source>
</evidence>
<dbReference type="PANTHER" id="PTHR43201">
    <property type="entry name" value="ACYL-COA SYNTHETASE"/>
    <property type="match status" value="1"/>
</dbReference>
<evidence type="ECO:0000313" key="12">
    <source>
        <dbReference type="Proteomes" id="UP000431575"/>
    </source>
</evidence>
<evidence type="ECO:0000256" key="1">
    <source>
        <dbReference type="ARBA" id="ARBA00006432"/>
    </source>
</evidence>
<dbReference type="Gene3D" id="3.40.50.12780">
    <property type="entry name" value="N-terminal domain of ligase-like"/>
    <property type="match status" value="1"/>
</dbReference>
<evidence type="ECO:0000313" key="4">
    <source>
        <dbReference type="EMBL" id="KAB4240509.1"/>
    </source>
</evidence>
<evidence type="ECO:0000313" key="6">
    <source>
        <dbReference type="EMBL" id="RGM58972.1"/>
    </source>
</evidence>